<dbReference type="STRING" id="364200.SAMN04488515_3071"/>
<keyword evidence="3" id="KW-1185">Reference proteome</keyword>
<reference evidence="2 3" key="1">
    <citation type="submission" date="2016-10" db="EMBL/GenBank/DDBJ databases">
        <authorList>
            <person name="de Groot N.N."/>
        </authorList>
    </citation>
    <scope>NUCLEOTIDE SEQUENCE [LARGE SCALE GENOMIC DNA]</scope>
    <source>
        <strain evidence="2 3">DSM 17925</strain>
    </source>
</reference>
<organism evidence="2 3">
    <name type="scientific">Cognatiyoonia koreensis</name>
    <dbReference type="NCBI Taxonomy" id="364200"/>
    <lineage>
        <taxon>Bacteria</taxon>
        <taxon>Pseudomonadati</taxon>
        <taxon>Pseudomonadota</taxon>
        <taxon>Alphaproteobacteria</taxon>
        <taxon>Rhodobacterales</taxon>
        <taxon>Paracoccaceae</taxon>
        <taxon>Cognatiyoonia</taxon>
    </lineage>
</organism>
<gene>
    <name evidence="2" type="ORF">SAMN04488515_3071</name>
</gene>
<evidence type="ECO:0000313" key="3">
    <source>
        <dbReference type="Proteomes" id="UP000199167"/>
    </source>
</evidence>
<dbReference type="AlphaFoldDB" id="A0A1I0RQ04"/>
<feature type="domain" description="Extensin-like C-terminal" evidence="1">
    <location>
        <begin position="73"/>
        <end position="246"/>
    </location>
</feature>
<accession>A0A1I0RQ04</accession>
<name>A0A1I0RQ04_9RHOB</name>
<dbReference type="RefSeq" id="WP_242650577.1">
    <property type="nucleotide sequence ID" value="NZ_FOIZ01000002.1"/>
</dbReference>
<dbReference type="Pfam" id="PF06904">
    <property type="entry name" value="Extensin-like_C"/>
    <property type="match status" value="1"/>
</dbReference>
<proteinExistence type="predicted"/>
<dbReference type="InterPro" id="IPR009683">
    <property type="entry name" value="Extensin-like_C"/>
</dbReference>
<protein>
    <submittedName>
        <fullName evidence="2">Uncharacterized conserved protein</fullName>
    </submittedName>
</protein>
<evidence type="ECO:0000313" key="2">
    <source>
        <dbReference type="EMBL" id="SEW43372.1"/>
    </source>
</evidence>
<dbReference type="Proteomes" id="UP000199167">
    <property type="component" value="Unassembled WGS sequence"/>
</dbReference>
<sequence>MTLKTKWQSRAKILRAAFLFLVLFGGILGSALILHPDTPLPDAWNPLKPLAVSDELTPLTGWKLSRTVRDPAACLVALNDAGRISANPAFFDSNDQCYISAPVEVQQIGSARMSGIETDCATALRLAMWEQHDLQALARTHLQTDVSAIRDIGSYNCRAMRTSRGATGRMSSHATASAIDIVGFRFGNGDSVSLLRDWDGAGQKSAFLKAARDSACKWFPVTLSPDYNTLHADHFHLQATGWGLCR</sequence>
<dbReference type="EMBL" id="FOIZ01000002">
    <property type="protein sequence ID" value="SEW43372.1"/>
    <property type="molecule type" value="Genomic_DNA"/>
</dbReference>
<evidence type="ECO:0000259" key="1">
    <source>
        <dbReference type="Pfam" id="PF06904"/>
    </source>
</evidence>